<dbReference type="AlphaFoldDB" id="H0HQX8"/>
<evidence type="ECO:0000313" key="1">
    <source>
        <dbReference type="EMBL" id="EHK56840.1"/>
    </source>
</evidence>
<proteinExistence type="predicted"/>
<dbReference type="Proteomes" id="UP000003250">
    <property type="component" value="Unassembled WGS sequence"/>
</dbReference>
<reference evidence="1 2" key="1">
    <citation type="journal article" date="2012" name="J. Bacteriol.">
        <title>Draft Genome Sequence of Mesorhizobium alhagi CCNWXJ12-2T, a Novel Salt-Resistant Species Isolated from the Desert of Northwestern China.</title>
        <authorList>
            <person name="Zhou M."/>
            <person name="Chen W."/>
            <person name="Chen H."/>
            <person name="Wei G."/>
        </authorList>
    </citation>
    <scope>NUCLEOTIDE SEQUENCE [LARGE SCALE GENOMIC DNA]</scope>
    <source>
        <strain evidence="1 2">CCNWXJ12-2</strain>
    </source>
</reference>
<dbReference type="PATRIC" id="fig|1107882.3.peg.2507"/>
<organism evidence="1 2">
    <name type="scientific">Mesorhizobium alhagi CCNWXJ12-2</name>
    <dbReference type="NCBI Taxonomy" id="1107882"/>
    <lineage>
        <taxon>Bacteria</taxon>
        <taxon>Pseudomonadati</taxon>
        <taxon>Pseudomonadota</taxon>
        <taxon>Alphaproteobacteria</taxon>
        <taxon>Hyphomicrobiales</taxon>
        <taxon>Phyllobacteriaceae</taxon>
        <taxon>Allomesorhizobium</taxon>
    </lineage>
</organism>
<dbReference type="EMBL" id="AHAM01000097">
    <property type="protein sequence ID" value="EHK56840.1"/>
    <property type="molecule type" value="Genomic_DNA"/>
</dbReference>
<name>H0HQX8_9HYPH</name>
<keyword evidence="2" id="KW-1185">Reference proteome</keyword>
<protein>
    <submittedName>
        <fullName evidence="1">Uncharacterized protein</fullName>
    </submittedName>
</protein>
<accession>H0HQX8</accession>
<dbReference type="RefSeq" id="WP_008836188.1">
    <property type="nucleotide sequence ID" value="NZ_AHAM01000097.1"/>
</dbReference>
<gene>
    <name evidence="1" type="ORF">MAXJ12_12802</name>
</gene>
<sequence>MQRSSVAHFLRNGDRRVTGHKQDLVSPSYAWRRDKERHTRDAAFAARKAEFEGRRVARFRDWRKNGILEGMRARGLDDVADHYEAEMVGID</sequence>
<evidence type="ECO:0000313" key="2">
    <source>
        <dbReference type="Proteomes" id="UP000003250"/>
    </source>
</evidence>